<feature type="compositionally biased region" description="Low complexity" evidence="1">
    <location>
        <begin position="49"/>
        <end position="68"/>
    </location>
</feature>
<dbReference type="HOGENOM" id="CLU_2107955_0_0_11"/>
<dbReference type="EMBL" id="CP001967">
    <property type="protein sequence ID" value="ADG80862.1"/>
    <property type="molecule type" value="Genomic_DNA"/>
</dbReference>
<feature type="region of interest" description="Disordered" evidence="1">
    <location>
        <begin position="1"/>
        <end position="69"/>
    </location>
</feature>
<evidence type="ECO:0000313" key="2">
    <source>
        <dbReference type="EMBL" id="ADG80862.1"/>
    </source>
</evidence>
<proteinExistence type="predicted"/>
<dbReference type="AlphaFoldDB" id="D5UZ15"/>
<sequence>MPPIERKKVTKRHEQHPAEALAAPGPAEPAAAPAAPEQPPVAPAPRPASAPVRAAGEEVPPAAEPKVPSSFRLPRTLLDRLDAGAVKIPAILGRRVSKNQLVENALDEYLSRYGL</sequence>
<reference evidence="2 3" key="2">
    <citation type="journal article" date="2011" name="Stand. Genomic Sci.">
        <title>Complete genome sequence of Tsukamurella paurometabola type strain (no. 33).</title>
        <authorList>
            <person name="Munk A.C."/>
            <person name="Lapidus A."/>
            <person name="Lucas S."/>
            <person name="Nolan M."/>
            <person name="Tice H."/>
            <person name="Cheng J.F."/>
            <person name="Del Rio T.G."/>
            <person name="Goodwin L."/>
            <person name="Pitluck S."/>
            <person name="Liolios K."/>
            <person name="Huntemann M."/>
            <person name="Ivanova N."/>
            <person name="Mavromatis K."/>
            <person name="Mikhailova N."/>
            <person name="Pati A."/>
            <person name="Chen A."/>
            <person name="Palaniappan K."/>
            <person name="Tapia R."/>
            <person name="Han C."/>
            <person name="Land M."/>
            <person name="Hauser L."/>
            <person name="Chang Y.J."/>
            <person name="Jeffries C.D."/>
            <person name="Brettin T."/>
            <person name="Yasawong M."/>
            <person name="Brambilla E.M."/>
            <person name="Rohde M."/>
            <person name="Sikorski J."/>
            <person name="Goker M."/>
            <person name="Detter J.C."/>
            <person name="Woyke T."/>
            <person name="Bristow J."/>
            <person name="Eisen J.A."/>
            <person name="Markowitz V."/>
            <person name="Hugenholtz P."/>
            <person name="Kyrpides N.C."/>
            <person name="Klenk H.P."/>
        </authorList>
    </citation>
    <scope>NUCLEOTIDE SEQUENCE [LARGE SCALE GENOMIC DNA]</scope>
    <source>
        <strain evidence="3">ATCC 8368 / DSM 20162 / CCUG 35730 / CIP 100753 / JCM 10117 / KCTC 9821 / NBRC 16120 / NCIMB 702349 / NCTC 13040</strain>
        <plasmid evidence="2">pTpau01</plasmid>
    </source>
</reference>
<gene>
    <name evidence="2" type="ordered locus">Tpau_4296</name>
</gene>
<evidence type="ECO:0000256" key="1">
    <source>
        <dbReference type="SAM" id="MobiDB-lite"/>
    </source>
</evidence>
<evidence type="ECO:0000313" key="3">
    <source>
        <dbReference type="Proteomes" id="UP000001213"/>
    </source>
</evidence>
<dbReference type="eggNOG" id="ENOG50326HP">
    <property type="taxonomic scope" value="Bacteria"/>
</dbReference>
<geneLocation type="plasmid" evidence="2 3">
    <name>pTpau01</name>
</geneLocation>
<keyword evidence="2" id="KW-0614">Plasmid</keyword>
<dbReference type="RefSeq" id="WP_013128844.1">
    <property type="nucleotide sequence ID" value="NC_014159.1"/>
</dbReference>
<organism evidence="2 3">
    <name type="scientific">Tsukamurella paurometabola (strain ATCC 8368 / DSM 20162 / CCUG 35730 / CIP 100753 / JCM 10117 / KCTC 9821 / NBRC 16120 / NCIMB 702349 / NCTC 13040)</name>
    <name type="common">Corynebacterium paurometabolum</name>
    <dbReference type="NCBI Taxonomy" id="521096"/>
    <lineage>
        <taxon>Bacteria</taxon>
        <taxon>Bacillati</taxon>
        <taxon>Actinomycetota</taxon>
        <taxon>Actinomycetes</taxon>
        <taxon>Mycobacteriales</taxon>
        <taxon>Tsukamurellaceae</taxon>
        <taxon>Tsukamurella</taxon>
    </lineage>
</organism>
<dbReference type="KEGG" id="tpr:Tpau_4296"/>
<feature type="compositionally biased region" description="Pro residues" evidence="1">
    <location>
        <begin position="36"/>
        <end position="48"/>
    </location>
</feature>
<name>D5UZ15_TSUPD</name>
<accession>D5UZ15</accession>
<keyword evidence="3" id="KW-1185">Reference proteome</keyword>
<reference evidence="3" key="1">
    <citation type="submission" date="2010-03" db="EMBL/GenBank/DDBJ databases">
        <title>The complete plasmid of Tsukamurella paurometabola DSM 20162.</title>
        <authorList>
            <consortium name="US DOE Joint Genome Institute (JGI-PGF)"/>
            <person name="Lucas S."/>
            <person name="Copeland A."/>
            <person name="Lapidus A."/>
            <person name="Glavina del Rio T."/>
            <person name="Dalin E."/>
            <person name="Tice H."/>
            <person name="Bruce D."/>
            <person name="Goodwin L."/>
            <person name="Pitluck S."/>
            <person name="Kyrpides N."/>
            <person name="Mavromatis K."/>
            <person name="Ivanova N."/>
            <person name="Mikhailova N."/>
            <person name="Munk A.C."/>
            <person name="Brettin T."/>
            <person name="Detter J.C."/>
            <person name="Tapia R."/>
            <person name="Han C."/>
            <person name="Larimer F."/>
            <person name="Land M."/>
            <person name="Hauser L."/>
            <person name="Markowitz V."/>
            <person name="Cheng J.-F."/>
            <person name="Hugenholtz P."/>
            <person name="Woyke T."/>
            <person name="Wu D."/>
            <person name="Jando M."/>
            <person name="Brambilla E."/>
            <person name="Klenk H.-P."/>
            <person name="Eisen J.A."/>
        </authorList>
    </citation>
    <scope>NUCLEOTIDE SEQUENCE [LARGE SCALE GENOMIC DNA]</scope>
    <source>
        <strain evidence="3">ATCC 8368 / DSM 20162 / CCUG 35730 / CIP 100753 / JCM 10117 / KCTC 9821 / NBRC 16120 / NCIMB 702349 / NCTC 13040</strain>
        <plasmid evidence="3">pTpau01</plasmid>
    </source>
</reference>
<feature type="compositionally biased region" description="Low complexity" evidence="1">
    <location>
        <begin position="18"/>
        <end position="35"/>
    </location>
</feature>
<protein>
    <submittedName>
        <fullName evidence="2">Uncharacterized protein</fullName>
    </submittedName>
</protein>
<dbReference type="Proteomes" id="UP000001213">
    <property type="component" value="Plasmid pTpau01"/>
</dbReference>